<keyword evidence="3" id="KW-1133">Transmembrane helix</keyword>
<dbReference type="Pfam" id="PF00787">
    <property type="entry name" value="PX"/>
    <property type="match status" value="1"/>
</dbReference>
<dbReference type="PANTHER" id="PTHR22775">
    <property type="entry name" value="SORTING NEXIN"/>
    <property type="match status" value="1"/>
</dbReference>
<dbReference type="PROSITE" id="PS50195">
    <property type="entry name" value="PX"/>
    <property type="match status" value="1"/>
</dbReference>
<feature type="compositionally biased region" description="Polar residues" evidence="2">
    <location>
        <begin position="857"/>
        <end position="877"/>
    </location>
</feature>
<evidence type="ECO:0000259" key="4">
    <source>
        <dbReference type="PROSITE" id="PS50195"/>
    </source>
</evidence>
<keyword evidence="7" id="KW-1185">Reference proteome</keyword>
<dbReference type="InterPro" id="IPR003114">
    <property type="entry name" value="Phox_assoc"/>
</dbReference>
<gene>
    <name evidence="6" type="ORF">PT974_11326</name>
</gene>
<feature type="domain" description="PX" evidence="4">
    <location>
        <begin position="557"/>
        <end position="673"/>
    </location>
</feature>
<sequence length="1055" mass="115265">MTSTAVDDAPYRGDAPELASVEPLNHNDSARAAVMADDHEEELHKPASEPKIPSPSPNTPLSLPSTSELQAKAFQFFATASPTTLIGVKVGFAVVIYAILGRLGLVVIGALFGVTSFIYWESRHPELARAVRGEQGTEVVDRLWNDLKNARAPDEANETDNDEHAIKSFDDFQPETREALGGLVDAVIRDYVKWWYNPIMPSDHSFPLACRKVLTSYIIAISNRMSRKRPADSFLDLLTNSSSMIIVFFSELASAFAELPPDSNMTAIDTVYNYLAENPDSRLANLLNQRQQNAKFKMVAEDLLGFLDKNSYNCDPARVFLREILANSVLEQSLQQCSRAEWINGWIVYLLEAGEPNINQAIDVGMQTGRDVTSNVFADLDGNVGNIGIAKPRRGSTDGARRKESTHKKKLSKADEELEEAMEEMKRMNAMIAQDGVPRERASTVTETSERSKQSMDIMSRDSPTKAVTPGETSPASRVDKPSSRGPSIDGFSTKSDTVYTPHTPGSTNDSLSQSSSSPQRAGEQQFTSFDQIVPPSKPEADDDGSKKAPLTLHNAAFTLHDDASGETGKLRTKPNTDYLLQVEPSSSGYPGWMIVRRYSDFETLHEILRRIAAVSGAIAFTELHKELPSWKLHTKESLRGELERYLRDACWYQALAESEGMKRFLEKSQGHTHTNSKTFGWETVGKNMLDVLSSAPKGAMEGGKTLVGGVSGVFAGLGRKSTAQSVDLTSSASRLSISASSRENIMRSPAMSERASMDSQRSSIVATQPGKIAPMERRPSYQSQDGEGERERINRRDRVDSVSASARPSREHSRASSLAPIRSPSLASLDLSKLPPPPDEIPDDYGSPTVEGRCGSSESPITDQNGRASLQTNAPTSGKKGSPKPARQFAQLTEPETRVAVELIFAVINEMYTLSSAWNIRRTLLAAAKSFLLRPGNPSLLTVQSLIQSSVLDANTSDGGIAAQLRTMRENAMPTEEERASWPGEKTAEEKEKLAIKARQLLIQSGVPAALMGVMGQSATGEALGRVFDCLQIEEVARGLIFGIILQVARVITH</sequence>
<reference evidence="6 7" key="1">
    <citation type="submission" date="2024-01" db="EMBL/GenBank/DDBJ databases">
        <title>Complete genome of Cladobotryum mycophilum ATHUM6906.</title>
        <authorList>
            <person name="Christinaki A.C."/>
            <person name="Myridakis A.I."/>
            <person name="Kouvelis V.N."/>
        </authorList>
    </citation>
    <scope>NUCLEOTIDE SEQUENCE [LARGE SCALE GENOMIC DNA]</scope>
    <source>
        <strain evidence="6 7">ATHUM6906</strain>
    </source>
</reference>
<comment type="caution">
    <text evidence="6">The sequence shown here is derived from an EMBL/GenBank/DDBJ whole genome shotgun (WGS) entry which is preliminary data.</text>
</comment>
<evidence type="ECO:0000259" key="5">
    <source>
        <dbReference type="PROSITE" id="PS51207"/>
    </source>
</evidence>
<dbReference type="CDD" id="cd06093">
    <property type="entry name" value="PX_domain"/>
    <property type="match status" value="1"/>
</dbReference>
<dbReference type="Pfam" id="PF02194">
    <property type="entry name" value="PXA"/>
    <property type="match status" value="1"/>
</dbReference>
<feature type="compositionally biased region" description="Basic and acidic residues" evidence="2">
    <location>
        <begin position="437"/>
        <end position="464"/>
    </location>
</feature>
<feature type="compositionally biased region" description="Polar residues" evidence="2">
    <location>
        <begin position="758"/>
        <end position="767"/>
    </location>
</feature>
<feature type="compositionally biased region" description="Low complexity" evidence="2">
    <location>
        <begin position="507"/>
        <end position="518"/>
    </location>
</feature>
<evidence type="ECO:0000313" key="7">
    <source>
        <dbReference type="Proteomes" id="UP001338125"/>
    </source>
</evidence>
<feature type="compositionally biased region" description="Polar residues" evidence="2">
    <location>
        <begin position="519"/>
        <end position="531"/>
    </location>
</feature>
<evidence type="ECO:0000256" key="1">
    <source>
        <dbReference type="ARBA" id="ARBA00010883"/>
    </source>
</evidence>
<dbReference type="PROSITE" id="PS51207">
    <property type="entry name" value="PXA"/>
    <property type="match status" value="1"/>
</dbReference>
<keyword evidence="3" id="KW-0472">Membrane</keyword>
<evidence type="ECO:0000256" key="3">
    <source>
        <dbReference type="SAM" id="Phobius"/>
    </source>
</evidence>
<keyword evidence="3" id="KW-0812">Transmembrane</keyword>
<dbReference type="Proteomes" id="UP001338125">
    <property type="component" value="Unassembled WGS sequence"/>
</dbReference>
<comment type="similarity">
    <text evidence="1">Belongs to the sorting nexin family.</text>
</comment>
<feature type="region of interest" description="Disordered" evidence="2">
    <location>
        <begin position="740"/>
        <end position="891"/>
    </location>
</feature>
<evidence type="ECO:0000256" key="2">
    <source>
        <dbReference type="SAM" id="MobiDB-lite"/>
    </source>
</evidence>
<feature type="compositionally biased region" description="Basic and acidic residues" evidence="2">
    <location>
        <begin position="788"/>
        <end position="801"/>
    </location>
</feature>
<feature type="region of interest" description="Disordered" evidence="2">
    <location>
        <begin position="387"/>
        <end position="415"/>
    </location>
</feature>
<feature type="domain" description="PXA" evidence="5">
    <location>
        <begin position="173"/>
        <end position="355"/>
    </location>
</feature>
<organism evidence="6 7">
    <name type="scientific">Cladobotryum mycophilum</name>
    <dbReference type="NCBI Taxonomy" id="491253"/>
    <lineage>
        <taxon>Eukaryota</taxon>
        <taxon>Fungi</taxon>
        <taxon>Dikarya</taxon>
        <taxon>Ascomycota</taxon>
        <taxon>Pezizomycotina</taxon>
        <taxon>Sordariomycetes</taxon>
        <taxon>Hypocreomycetidae</taxon>
        <taxon>Hypocreales</taxon>
        <taxon>Hypocreaceae</taxon>
        <taxon>Cladobotryum</taxon>
    </lineage>
</organism>
<dbReference type="InterPro" id="IPR036871">
    <property type="entry name" value="PX_dom_sf"/>
</dbReference>
<dbReference type="EMBL" id="JAVFKD010000016">
    <property type="protein sequence ID" value="KAK5987205.1"/>
    <property type="molecule type" value="Genomic_DNA"/>
</dbReference>
<accession>A0ABR0S4W5</accession>
<proteinExistence type="inferred from homology"/>
<dbReference type="SUPFAM" id="SSF64268">
    <property type="entry name" value="PX domain"/>
    <property type="match status" value="1"/>
</dbReference>
<name>A0ABR0S4W5_9HYPO</name>
<protein>
    <recommendedName>
        <fullName evidence="8">PXA domain-containing protein</fullName>
    </recommendedName>
</protein>
<evidence type="ECO:0000313" key="6">
    <source>
        <dbReference type="EMBL" id="KAK5987205.1"/>
    </source>
</evidence>
<feature type="compositionally biased region" description="Low complexity" evidence="2">
    <location>
        <begin position="824"/>
        <end position="834"/>
    </location>
</feature>
<dbReference type="Gene3D" id="3.30.1520.10">
    <property type="entry name" value="Phox-like domain"/>
    <property type="match status" value="1"/>
</dbReference>
<feature type="compositionally biased region" description="Polar residues" evidence="2">
    <location>
        <begin position="491"/>
        <end position="506"/>
    </location>
</feature>
<dbReference type="InterPro" id="IPR013937">
    <property type="entry name" value="Sorting_nexin_C"/>
</dbReference>
<dbReference type="PANTHER" id="PTHR22775:SF47">
    <property type="entry name" value="MEIOTICALLY UP-REGULATED GENE 122 PROTEIN"/>
    <property type="match status" value="1"/>
</dbReference>
<dbReference type="InterPro" id="IPR001683">
    <property type="entry name" value="PX_dom"/>
</dbReference>
<dbReference type="SMART" id="SM00313">
    <property type="entry name" value="PXA"/>
    <property type="match status" value="1"/>
</dbReference>
<feature type="transmembrane region" description="Helical" evidence="3">
    <location>
        <begin position="94"/>
        <end position="120"/>
    </location>
</feature>
<feature type="region of interest" description="Disordered" evidence="2">
    <location>
        <begin position="431"/>
        <end position="549"/>
    </location>
</feature>
<dbReference type="Pfam" id="PF08628">
    <property type="entry name" value="Nexin_C"/>
    <property type="match status" value="1"/>
</dbReference>
<evidence type="ECO:0008006" key="8">
    <source>
        <dbReference type="Google" id="ProtNLM"/>
    </source>
</evidence>
<feature type="region of interest" description="Disordered" evidence="2">
    <location>
        <begin position="1"/>
        <end position="64"/>
    </location>
</feature>